<evidence type="ECO:0000313" key="3">
    <source>
        <dbReference type="Proteomes" id="UP001221898"/>
    </source>
</evidence>
<proteinExistence type="predicted"/>
<feature type="compositionally biased region" description="Basic and acidic residues" evidence="1">
    <location>
        <begin position="110"/>
        <end position="122"/>
    </location>
</feature>
<organism evidence="2 3">
    <name type="scientific">Aldrovandia affinis</name>
    <dbReference type="NCBI Taxonomy" id="143900"/>
    <lineage>
        <taxon>Eukaryota</taxon>
        <taxon>Metazoa</taxon>
        <taxon>Chordata</taxon>
        <taxon>Craniata</taxon>
        <taxon>Vertebrata</taxon>
        <taxon>Euteleostomi</taxon>
        <taxon>Actinopterygii</taxon>
        <taxon>Neopterygii</taxon>
        <taxon>Teleostei</taxon>
        <taxon>Notacanthiformes</taxon>
        <taxon>Halosauridae</taxon>
        <taxon>Aldrovandia</taxon>
    </lineage>
</organism>
<keyword evidence="3" id="KW-1185">Reference proteome</keyword>
<dbReference type="AlphaFoldDB" id="A0AAD7R0J2"/>
<evidence type="ECO:0000256" key="1">
    <source>
        <dbReference type="SAM" id="MobiDB-lite"/>
    </source>
</evidence>
<feature type="region of interest" description="Disordered" evidence="1">
    <location>
        <begin position="1"/>
        <end position="39"/>
    </location>
</feature>
<feature type="compositionally biased region" description="Basic and acidic residues" evidence="1">
    <location>
        <begin position="14"/>
        <end position="23"/>
    </location>
</feature>
<name>A0AAD7R0J2_9TELE</name>
<comment type="caution">
    <text evidence="2">The sequence shown here is derived from an EMBL/GenBank/DDBJ whole genome shotgun (WGS) entry which is preliminary data.</text>
</comment>
<reference evidence="2" key="1">
    <citation type="journal article" date="2023" name="Science">
        <title>Genome structures resolve the early diversification of teleost fishes.</title>
        <authorList>
            <person name="Parey E."/>
            <person name="Louis A."/>
            <person name="Montfort J."/>
            <person name="Bouchez O."/>
            <person name="Roques C."/>
            <person name="Iampietro C."/>
            <person name="Lluch J."/>
            <person name="Castinel A."/>
            <person name="Donnadieu C."/>
            <person name="Desvignes T."/>
            <person name="Floi Bucao C."/>
            <person name="Jouanno E."/>
            <person name="Wen M."/>
            <person name="Mejri S."/>
            <person name="Dirks R."/>
            <person name="Jansen H."/>
            <person name="Henkel C."/>
            <person name="Chen W.J."/>
            <person name="Zahm M."/>
            <person name="Cabau C."/>
            <person name="Klopp C."/>
            <person name="Thompson A.W."/>
            <person name="Robinson-Rechavi M."/>
            <person name="Braasch I."/>
            <person name="Lecointre G."/>
            <person name="Bobe J."/>
            <person name="Postlethwait J.H."/>
            <person name="Berthelot C."/>
            <person name="Roest Crollius H."/>
            <person name="Guiguen Y."/>
        </authorList>
    </citation>
    <scope>NUCLEOTIDE SEQUENCE</scope>
    <source>
        <strain evidence="2">NC1722</strain>
    </source>
</reference>
<dbReference type="Proteomes" id="UP001221898">
    <property type="component" value="Unassembled WGS sequence"/>
</dbReference>
<accession>A0AAD7R0J2</accession>
<dbReference type="EMBL" id="JAINUG010002072">
    <property type="protein sequence ID" value="KAJ8351095.1"/>
    <property type="molecule type" value="Genomic_DNA"/>
</dbReference>
<protein>
    <submittedName>
        <fullName evidence="2">Uncharacterized protein</fullName>
    </submittedName>
</protein>
<feature type="non-terminal residue" evidence="2">
    <location>
        <position position="232"/>
    </location>
</feature>
<evidence type="ECO:0000313" key="2">
    <source>
        <dbReference type="EMBL" id="KAJ8351095.1"/>
    </source>
</evidence>
<sequence length="232" mass="25752">TTPSRDSTWARFDFSSRETDQRPELPNGATVSEKTAERHASGALHFWDIRGWQRPRRAGLPGRPQTPRATSPLQLGVIGPVVSASPLTGATLREPSNRPNPGRAPNGYAKSERHQVPKEPRQAKPKGGQHPRRPRKNLAFAKQACTSNFNGILGRPAPAHTLCMYISSLATHYSPLKNRKTTVESKLVRAGNRKHAFTRQSRNAKALTSTHHNPDSCRQPTRSRLLFGAHWC</sequence>
<gene>
    <name evidence="2" type="ORF">AAFF_G00151560</name>
</gene>
<feature type="region of interest" description="Disordered" evidence="1">
    <location>
        <begin position="55"/>
        <end position="135"/>
    </location>
</feature>
<feature type="compositionally biased region" description="Basic residues" evidence="1">
    <location>
        <begin position="123"/>
        <end position="135"/>
    </location>
</feature>
<feature type="region of interest" description="Disordered" evidence="1">
    <location>
        <begin position="200"/>
        <end position="219"/>
    </location>
</feature>